<dbReference type="AlphaFoldDB" id="H6SNU9"/>
<dbReference type="InterPro" id="IPR006311">
    <property type="entry name" value="TAT_signal"/>
</dbReference>
<dbReference type="PANTHER" id="PTHR31528">
    <property type="entry name" value="4-AMINO-5-HYDROXYMETHYL-2-METHYLPYRIMIDINE PHOSPHATE SYNTHASE THI11-RELATED"/>
    <property type="match status" value="1"/>
</dbReference>
<dbReference type="EMBL" id="HE663493">
    <property type="protein sequence ID" value="CCG07021.1"/>
    <property type="molecule type" value="Genomic_DNA"/>
</dbReference>
<keyword evidence="1" id="KW-0732">Signal</keyword>
<dbReference type="GO" id="GO:0009228">
    <property type="term" value="P:thiamine biosynthetic process"/>
    <property type="evidence" value="ECO:0007669"/>
    <property type="project" value="InterPro"/>
</dbReference>
<dbReference type="eggNOG" id="COG0715">
    <property type="taxonomic scope" value="Bacteria"/>
</dbReference>
<keyword evidence="4" id="KW-1185">Reference proteome</keyword>
<feature type="domain" description="SsuA/THI5-like" evidence="2">
    <location>
        <begin position="44"/>
        <end position="255"/>
    </location>
</feature>
<gene>
    <name evidence="3" type="ORF">RSPPHO_00395</name>
</gene>
<name>H6SNU9_PARPM</name>
<dbReference type="CDD" id="cd13651">
    <property type="entry name" value="PBP2_ThiY"/>
    <property type="match status" value="1"/>
</dbReference>
<sequence>MMSSSLSRRSFLALAALTPALLSARPGRAAPVQPLTVLLDWFINPDHGPLVIARQLGYFRDVGLDVTLVAPSDPNDPPKLVAAGQADVAIGYQPQLHLQVAEGLPLLRFGSLIDTPLNCVVALRDGPIKSMADLKGRKVGYSVAGFEDVLLGTMLRHAGVNPSDVEKINVNFSLSPAVISGQVDAVIGPFRNFELNQMDLAGHPGVAFLPEDHGVPSYDELIFLANATRHDDPKLQAFLEGVERGVMAILNHPEDTWEVFRRAAPDLDDALNRRAWADTVRRFAAAPAALAPSRYQRFAEYLKGEGLIDTVPPVERYVLTLKG</sequence>
<dbReference type="InterPro" id="IPR015168">
    <property type="entry name" value="SsuA/THI5"/>
</dbReference>
<dbReference type="Gene3D" id="3.40.190.10">
    <property type="entry name" value="Periplasmic binding protein-like II"/>
    <property type="match status" value="2"/>
</dbReference>
<dbReference type="KEGG" id="rpm:RSPPHO_00395"/>
<proteinExistence type="predicted"/>
<dbReference type="PATRIC" id="fig|1150469.3.peg.457"/>
<organism evidence="3 4">
    <name type="scientific">Pararhodospirillum photometricum DSM 122</name>
    <dbReference type="NCBI Taxonomy" id="1150469"/>
    <lineage>
        <taxon>Bacteria</taxon>
        <taxon>Pseudomonadati</taxon>
        <taxon>Pseudomonadota</taxon>
        <taxon>Alphaproteobacteria</taxon>
        <taxon>Rhodospirillales</taxon>
        <taxon>Rhodospirillaceae</taxon>
        <taxon>Pararhodospirillum</taxon>
    </lineage>
</organism>
<dbReference type="PANTHER" id="PTHR31528:SF3">
    <property type="entry name" value="THIAMINE BIOSYNTHESIS PROTEIN HI_0357-RELATED"/>
    <property type="match status" value="1"/>
</dbReference>
<accession>H6SNU9</accession>
<feature type="chain" id="PRO_5003607141" evidence="1">
    <location>
        <begin position="30"/>
        <end position="323"/>
    </location>
</feature>
<dbReference type="Proteomes" id="UP000033220">
    <property type="component" value="Chromosome DSM 122"/>
</dbReference>
<dbReference type="InterPro" id="IPR027939">
    <property type="entry name" value="NMT1/THI5"/>
</dbReference>
<dbReference type="PROSITE" id="PS51318">
    <property type="entry name" value="TAT"/>
    <property type="match status" value="1"/>
</dbReference>
<protein>
    <submittedName>
        <fullName evidence="3">Putative sulfonate/nitrate transport system substrate-binding protein</fullName>
    </submittedName>
</protein>
<dbReference type="HOGENOM" id="CLU_028871_6_2_5"/>
<dbReference type="STRING" id="1150469.RSPPHO_00395"/>
<evidence type="ECO:0000259" key="2">
    <source>
        <dbReference type="Pfam" id="PF09084"/>
    </source>
</evidence>
<evidence type="ECO:0000313" key="4">
    <source>
        <dbReference type="Proteomes" id="UP000033220"/>
    </source>
</evidence>
<evidence type="ECO:0000256" key="1">
    <source>
        <dbReference type="SAM" id="SignalP"/>
    </source>
</evidence>
<reference evidence="3 4" key="1">
    <citation type="submission" date="2012-02" db="EMBL/GenBank/DDBJ databases">
        <title>Shotgun genome sequence of Phaeospirillum photometricum DSM 122.</title>
        <authorList>
            <person name="Duquesne K."/>
            <person name="Sturgis J."/>
        </authorList>
    </citation>
    <scope>NUCLEOTIDE SEQUENCE [LARGE SCALE GENOMIC DNA]</scope>
    <source>
        <strain evidence="4">DSM122</strain>
    </source>
</reference>
<dbReference type="Pfam" id="PF09084">
    <property type="entry name" value="NMT1"/>
    <property type="match status" value="1"/>
</dbReference>
<feature type="signal peptide" evidence="1">
    <location>
        <begin position="1"/>
        <end position="29"/>
    </location>
</feature>
<dbReference type="SUPFAM" id="SSF53850">
    <property type="entry name" value="Periplasmic binding protein-like II"/>
    <property type="match status" value="1"/>
</dbReference>
<evidence type="ECO:0000313" key="3">
    <source>
        <dbReference type="EMBL" id="CCG07021.1"/>
    </source>
</evidence>